<evidence type="ECO:0000313" key="3">
    <source>
        <dbReference type="Proteomes" id="UP000198878"/>
    </source>
</evidence>
<sequence length="451" mass="49857">MSDWLRWLLIAAAVLAVVGLVVGRRVSPARLGLSWLRTPDLDGRGSILLSVLAWLVVAVVVAGGTTGGLLWFLGWPKLPTAGVFGVDQLLDLLKIALSVVAGFGGVVLLAVNYRKQRVTEKAHDLAVDKADRETVQSFNERLGTAAEQLAHESPAVRLTGVYALAGLADDWADKRQVCVDVLCGYLRLQPDVMTPGETEVRQAILRMIRDRLTGFEWWLPVDFDFTGVVFENADFSGLRFPGRVIFDRADFTGELTSFDHTRFQGLLSCHGTHFTADRTSIAHSSFTGGVEFVGAEFAGEELVCSNWDARGPVDFYRCRFPVRALDFSALTIENAVVRFEQTEFGDAALDFGLLRNWTGSGAFARLSFEDVRFTRCRLDLQFLSDSERAIWFTDCVLDTTVVIIDDRDALMPWLNLRNVELRGGTEIPEGIIRRPRSLSSAPRRGTRAPGG</sequence>
<feature type="transmembrane region" description="Helical" evidence="1">
    <location>
        <begin position="47"/>
        <end position="72"/>
    </location>
</feature>
<dbReference type="AlphaFoldDB" id="A0A1H5QSM5"/>
<gene>
    <name evidence="2" type="ORF">SAMN05421837_104135</name>
</gene>
<evidence type="ECO:0000313" key="2">
    <source>
        <dbReference type="EMBL" id="SEF28378.1"/>
    </source>
</evidence>
<keyword evidence="1" id="KW-1133">Transmembrane helix</keyword>
<evidence type="ECO:0000256" key="1">
    <source>
        <dbReference type="SAM" id="Phobius"/>
    </source>
</evidence>
<dbReference type="Gene3D" id="2.160.20.80">
    <property type="entry name" value="E3 ubiquitin-protein ligase SopA"/>
    <property type="match status" value="1"/>
</dbReference>
<protein>
    <recommendedName>
        <fullName evidence="4">Pentapeptide repeat-containing protein</fullName>
    </recommendedName>
</protein>
<organism evidence="2 3">
    <name type="scientific">Amycolatopsis pretoriensis</name>
    <dbReference type="NCBI Taxonomy" id="218821"/>
    <lineage>
        <taxon>Bacteria</taxon>
        <taxon>Bacillati</taxon>
        <taxon>Actinomycetota</taxon>
        <taxon>Actinomycetes</taxon>
        <taxon>Pseudonocardiales</taxon>
        <taxon>Pseudonocardiaceae</taxon>
        <taxon>Amycolatopsis</taxon>
    </lineage>
</organism>
<feature type="transmembrane region" description="Helical" evidence="1">
    <location>
        <begin position="6"/>
        <end position="26"/>
    </location>
</feature>
<keyword evidence="1" id="KW-0812">Transmembrane</keyword>
<feature type="transmembrane region" description="Helical" evidence="1">
    <location>
        <begin position="92"/>
        <end position="111"/>
    </location>
</feature>
<dbReference type="OrthoDB" id="8440251at2"/>
<dbReference type="EMBL" id="FNUJ01000004">
    <property type="protein sequence ID" value="SEF28378.1"/>
    <property type="molecule type" value="Genomic_DNA"/>
</dbReference>
<keyword evidence="3" id="KW-1185">Reference proteome</keyword>
<accession>A0A1H5QSM5</accession>
<keyword evidence="1" id="KW-0472">Membrane</keyword>
<proteinExistence type="predicted"/>
<name>A0A1H5QSM5_9PSEU</name>
<evidence type="ECO:0008006" key="4">
    <source>
        <dbReference type="Google" id="ProtNLM"/>
    </source>
</evidence>
<dbReference type="Proteomes" id="UP000198878">
    <property type="component" value="Unassembled WGS sequence"/>
</dbReference>
<reference evidence="3" key="1">
    <citation type="submission" date="2016-10" db="EMBL/GenBank/DDBJ databases">
        <authorList>
            <person name="Varghese N."/>
            <person name="Submissions S."/>
        </authorList>
    </citation>
    <scope>NUCLEOTIDE SEQUENCE [LARGE SCALE GENOMIC DNA]</scope>
    <source>
        <strain evidence="3">DSM 44654</strain>
    </source>
</reference>
<dbReference type="RefSeq" id="WP_086671012.1">
    <property type="nucleotide sequence ID" value="NZ_FNUJ01000004.1"/>
</dbReference>
<dbReference type="STRING" id="218821.SAMN05421837_104135"/>